<protein>
    <submittedName>
        <fullName evidence="2">Uncharacterized protein</fullName>
    </submittedName>
</protein>
<sequence length="179" mass="18755">MCGLLSYGGAMCDRAERPTGCSGHCRASGGTMDGHQTVQGRWHGRLPESAVRLWPRGGPETAGGAADRPLSASCGWHRCHGSIPHGGSAGRGPSSPRACNDHDQRRGSMISRHGEGKEPKSVDGTMPADHSASPRLNGQRGMARCSAADPATTPRLRMQLRRFKVATAGGRASIEPLGP</sequence>
<dbReference type="Proteomes" id="UP000236621">
    <property type="component" value="Unassembled WGS sequence"/>
</dbReference>
<evidence type="ECO:0000313" key="2">
    <source>
        <dbReference type="EMBL" id="PNY24642.1"/>
    </source>
</evidence>
<organism evidence="2 3">
    <name type="scientific">Tolypocladium capitatum</name>
    <dbReference type="NCBI Taxonomy" id="45235"/>
    <lineage>
        <taxon>Eukaryota</taxon>
        <taxon>Fungi</taxon>
        <taxon>Dikarya</taxon>
        <taxon>Ascomycota</taxon>
        <taxon>Pezizomycotina</taxon>
        <taxon>Sordariomycetes</taxon>
        <taxon>Hypocreomycetidae</taxon>
        <taxon>Hypocreales</taxon>
        <taxon>Ophiocordycipitaceae</taxon>
        <taxon>Tolypocladium</taxon>
    </lineage>
</organism>
<dbReference type="AlphaFoldDB" id="A0A2K3QAT4"/>
<proteinExistence type="predicted"/>
<dbReference type="EMBL" id="NRSZ01000862">
    <property type="protein sequence ID" value="PNY24642.1"/>
    <property type="molecule type" value="Genomic_DNA"/>
</dbReference>
<evidence type="ECO:0000313" key="3">
    <source>
        <dbReference type="Proteomes" id="UP000236621"/>
    </source>
</evidence>
<feature type="region of interest" description="Disordered" evidence="1">
    <location>
        <begin position="85"/>
        <end position="155"/>
    </location>
</feature>
<comment type="caution">
    <text evidence="2">The sequence shown here is derived from an EMBL/GenBank/DDBJ whole genome shotgun (WGS) entry which is preliminary data.</text>
</comment>
<keyword evidence="3" id="KW-1185">Reference proteome</keyword>
<gene>
    <name evidence="2" type="ORF">TCAP_05436</name>
</gene>
<reference evidence="2 3" key="1">
    <citation type="submission" date="2017-08" db="EMBL/GenBank/DDBJ databases">
        <title>Harnessing the power of phylogenomics to disentangle the directionality and signatures of interkingdom host jumping in the parasitic fungal genus Tolypocladium.</title>
        <authorList>
            <person name="Quandt C.A."/>
            <person name="Patterson W."/>
            <person name="Spatafora J.W."/>
        </authorList>
    </citation>
    <scope>NUCLEOTIDE SEQUENCE [LARGE SCALE GENOMIC DNA]</scope>
    <source>
        <strain evidence="2 3">CBS 113982</strain>
    </source>
</reference>
<name>A0A2K3QAT4_9HYPO</name>
<accession>A0A2K3QAT4</accession>
<evidence type="ECO:0000256" key="1">
    <source>
        <dbReference type="SAM" id="MobiDB-lite"/>
    </source>
</evidence>
<feature type="compositionally biased region" description="Basic and acidic residues" evidence="1">
    <location>
        <begin position="99"/>
        <end position="121"/>
    </location>
</feature>